<evidence type="ECO:0000256" key="10">
    <source>
        <dbReference type="ARBA" id="ARBA00022792"/>
    </source>
</evidence>
<dbReference type="FunFam" id="1.20.810.10:FF:000002">
    <property type="entry name" value="Cytochrome b"/>
    <property type="match status" value="1"/>
</dbReference>
<evidence type="ECO:0000256" key="18">
    <source>
        <dbReference type="PIRSR" id="PIRSR038885-1"/>
    </source>
</evidence>
<proteinExistence type="inferred from homology"/>
<dbReference type="GO" id="GO:0046872">
    <property type="term" value="F:metal ion binding"/>
    <property type="evidence" value="ECO:0007669"/>
    <property type="project" value="UniProtKB-UniRule"/>
</dbReference>
<evidence type="ECO:0000256" key="13">
    <source>
        <dbReference type="ARBA" id="ARBA00023004"/>
    </source>
</evidence>
<geneLocation type="mitochondrion" evidence="23"/>
<feature type="domain" description="Cytochrome b/b6 N-terminal region profile" evidence="21">
    <location>
        <begin position="1"/>
        <end position="209"/>
    </location>
</feature>
<dbReference type="AlphaFoldDB" id="A0A1L2MAJ7"/>
<feature type="transmembrane region" description="Helical" evidence="20">
    <location>
        <begin position="319"/>
        <end position="340"/>
    </location>
</feature>
<comment type="function">
    <text evidence="1 20">Component of the ubiquinol-cytochrome c reductase complex (complex III or cytochrome b-c1 complex) that is part of the mitochondrial respiratory chain. The b-c1 complex mediates electron transfer from ubiquinol to cytochrome c. Contributes to the generation of a proton gradient across the mitochondrial membrane that is then used for ATP synthesis.</text>
</comment>
<dbReference type="Pfam" id="PF00033">
    <property type="entry name" value="Cytochrome_B"/>
    <property type="match status" value="1"/>
</dbReference>
<keyword evidence="13 19" id="KW-0408">Iron</keyword>
<evidence type="ECO:0000256" key="11">
    <source>
        <dbReference type="ARBA" id="ARBA00022982"/>
    </source>
</evidence>
<gene>
    <name evidence="23" type="primary">CYTB</name>
</gene>
<feature type="transmembrane region" description="Helical" evidence="20">
    <location>
        <begin position="113"/>
        <end position="133"/>
    </location>
</feature>
<dbReference type="PROSITE" id="PS51002">
    <property type="entry name" value="CYTB_NTER"/>
    <property type="match status" value="1"/>
</dbReference>
<keyword evidence="12 20" id="KW-1133">Transmembrane helix</keyword>
<feature type="transmembrane region" description="Helical" evidence="20">
    <location>
        <begin position="145"/>
        <end position="166"/>
    </location>
</feature>
<evidence type="ECO:0000256" key="20">
    <source>
        <dbReference type="RuleBase" id="RU362117"/>
    </source>
</evidence>
<dbReference type="PANTHER" id="PTHR19271:SF16">
    <property type="entry name" value="CYTOCHROME B"/>
    <property type="match status" value="1"/>
</dbReference>
<organism evidence="23">
    <name type="scientific">Stenella longirostris</name>
    <name type="common">Spinner dolphin</name>
    <name type="synonym">Delphinus longirostris</name>
    <dbReference type="NCBI Taxonomy" id="9736"/>
    <lineage>
        <taxon>Eukaryota</taxon>
        <taxon>Metazoa</taxon>
        <taxon>Chordata</taxon>
        <taxon>Craniata</taxon>
        <taxon>Vertebrata</taxon>
        <taxon>Euteleostomi</taxon>
        <taxon>Mammalia</taxon>
        <taxon>Eutheria</taxon>
        <taxon>Laurasiatheria</taxon>
        <taxon>Artiodactyla</taxon>
        <taxon>Whippomorpha</taxon>
        <taxon>Cetacea</taxon>
        <taxon>Odontoceti</taxon>
        <taxon>Delphinidae</taxon>
        <taxon>Stenella</taxon>
    </lineage>
</organism>
<evidence type="ECO:0000259" key="22">
    <source>
        <dbReference type="PROSITE" id="PS51003"/>
    </source>
</evidence>
<keyword evidence="8 20" id="KW-0812">Transmembrane</keyword>
<dbReference type="InterPro" id="IPR016174">
    <property type="entry name" value="Di-haem_cyt_TM"/>
</dbReference>
<evidence type="ECO:0000256" key="4">
    <source>
        <dbReference type="ARBA" id="ARBA00013531"/>
    </source>
</evidence>
<dbReference type="InterPro" id="IPR005798">
    <property type="entry name" value="Cyt_b/b6_C"/>
</dbReference>
<comment type="cofactor">
    <cofactor evidence="20">
        <name>heme b</name>
        <dbReference type="ChEBI" id="CHEBI:60344"/>
    </cofactor>
    <text evidence="20">Binds 2 heme groups non-covalently.</text>
</comment>
<evidence type="ECO:0000256" key="2">
    <source>
        <dbReference type="ARBA" id="ARBA00004448"/>
    </source>
</evidence>
<name>A0A1L2MAJ7_STELO</name>
<dbReference type="GO" id="GO:0045275">
    <property type="term" value="C:respiratory chain complex III"/>
    <property type="evidence" value="ECO:0007669"/>
    <property type="project" value="InterPro"/>
</dbReference>
<keyword evidence="14" id="KW-0830">Ubiquinone</keyword>
<feature type="binding site" description="axial binding residue" evidence="19">
    <location>
        <position position="182"/>
    </location>
    <ligand>
        <name>heme b</name>
        <dbReference type="ChEBI" id="CHEBI:60344"/>
        <label>b562</label>
    </ligand>
    <ligandPart>
        <name>Fe</name>
        <dbReference type="ChEBI" id="CHEBI:18248"/>
    </ligandPart>
</feature>
<dbReference type="InterPro" id="IPR048260">
    <property type="entry name" value="Cytochrome_b_C_euk/bac"/>
</dbReference>
<dbReference type="GO" id="GO:0008121">
    <property type="term" value="F:quinol-cytochrome-c reductase activity"/>
    <property type="evidence" value="ECO:0007669"/>
    <property type="project" value="InterPro"/>
</dbReference>
<dbReference type="CDD" id="cd00284">
    <property type="entry name" value="Cytochrome_b_N"/>
    <property type="match status" value="1"/>
</dbReference>
<dbReference type="InterPro" id="IPR027387">
    <property type="entry name" value="Cytb/b6-like_sf"/>
</dbReference>
<comment type="similarity">
    <text evidence="17 20">Belongs to the cytochrome b family.</text>
</comment>
<dbReference type="PROSITE" id="PS51003">
    <property type="entry name" value="CYTB_CTER"/>
    <property type="match status" value="1"/>
</dbReference>
<keyword evidence="6 19" id="KW-0349">Heme</keyword>
<evidence type="ECO:0000256" key="1">
    <source>
        <dbReference type="ARBA" id="ARBA00002566"/>
    </source>
</evidence>
<feature type="transmembrane region" description="Helical" evidence="20">
    <location>
        <begin position="346"/>
        <end position="372"/>
    </location>
</feature>
<keyword evidence="7 20" id="KW-0679">Respiratory chain</keyword>
<evidence type="ECO:0000256" key="8">
    <source>
        <dbReference type="ARBA" id="ARBA00022692"/>
    </source>
</evidence>
<evidence type="ECO:0000313" key="23">
    <source>
        <dbReference type="EMBL" id="APD82485.1"/>
    </source>
</evidence>
<dbReference type="SUPFAM" id="SSF81342">
    <property type="entry name" value="Transmembrane di-heme cytochromes"/>
    <property type="match status" value="1"/>
</dbReference>
<evidence type="ECO:0000256" key="16">
    <source>
        <dbReference type="ARBA" id="ARBA00023136"/>
    </source>
</evidence>
<feature type="transmembrane region" description="Helical" evidence="20">
    <location>
        <begin position="178"/>
        <end position="200"/>
    </location>
</feature>
<dbReference type="GO" id="GO:0005743">
    <property type="term" value="C:mitochondrial inner membrane"/>
    <property type="evidence" value="ECO:0007669"/>
    <property type="project" value="UniProtKB-SubCell"/>
</dbReference>
<dbReference type="EMBL" id="KX857397">
    <property type="protein sequence ID" value="APD82485.1"/>
    <property type="molecule type" value="Genomic_DNA"/>
</dbReference>
<feature type="binding site" description="axial binding residue" evidence="19">
    <location>
        <position position="97"/>
    </location>
    <ligand>
        <name>heme b</name>
        <dbReference type="ChEBI" id="CHEBI:60344"/>
        <label>b566</label>
    </ligand>
    <ligandPart>
        <name>Fe</name>
        <dbReference type="ChEBI" id="CHEBI:18248"/>
    </ligandPart>
</feature>
<dbReference type="CDD" id="cd00290">
    <property type="entry name" value="cytochrome_b_C"/>
    <property type="match status" value="1"/>
</dbReference>
<dbReference type="GO" id="GO:0006122">
    <property type="term" value="P:mitochondrial electron transport, ubiquinol to cytochrome c"/>
    <property type="evidence" value="ECO:0007669"/>
    <property type="project" value="UniProtKB-ARBA"/>
</dbReference>
<evidence type="ECO:0000256" key="15">
    <source>
        <dbReference type="ARBA" id="ARBA00023128"/>
    </source>
</evidence>
<feature type="transmembrane region" description="Helical" evidence="20">
    <location>
        <begin position="288"/>
        <end position="307"/>
    </location>
</feature>
<keyword evidence="5 20" id="KW-0813">Transport</keyword>
<dbReference type="PIRSF" id="PIRSF038885">
    <property type="entry name" value="COB"/>
    <property type="match status" value="1"/>
</dbReference>
<dbReference type="InterPro" id="IPR005797">
    <property type="entry name" value="Cyt_b/b6_N"/>
</dbReference>
<dbReference type="GO" id="GO:0016491">
    <property type="term" value="F:oxidoreductase activity"/>
    <property type="evidence" value="ECO:0007669"/>
    <property type="project" value="UniProtKB-UniRule"/>
</dbReference>
<keyword evidence="16 20" id="KW-0472">Membrane</keyword>
<evidence type="ECO:0000256" key="5">
    <source>
        <dbReference type="ARBA" id="ARBA00022448"/>
    </source>
</evidence>
<comment type="subcellular location">
    <subcellularLocation>
        <location evidence="2">Mitochondrion inner membrane</location>
        <topology evidence="2">Multi-pass membrane protein</topology>
    </subcellularLocation>
</comment>
<keyword evidence="9 19" id="KW-0479">Metal-binding</keyword>
<evidence type="ECO:0000256" key="6">
    <source>
        <dbReference type="ARBA" id="ARBA00022617"/>
    </source>
</evidence>
<evidence type="ECO:0000259" key="21">
    <source>
        <dbReference type="PROSITE" id="PS51002"/>
    </source>
</evidence>
<dbReference type="InterPro" id="IPR030689">
    <property type="entry name" value="Cytochrome_b"/>
</dbReference>
<comment type="subunit">
    <text evidence="3">The cytochrome bc1 complex contains 11 subunits: 3 respiratory subunits (MT-CYB, CYC1 and UQCRFS1), 2 core proteins (UQCRC1 and UQCRC2) and 6 low-molecular weight proteins (UQCRH/QCR6, UQCRB/QCR7, UQCRQ/QCR8, UQCR10/QCR9, UQCR11/QCR10 and a cleavage product of UQCRFS1). This cytochrome bc1 complex then forms a dimer.</text>
</comment>
<keyword evidence="15 20" id="KW-0496">Mitochondrion</keyword>
<feature type="transmembrane region" description="Helical" evidence="20">
    <location>
        <begin position="77"/>
        <end position="98"/>
    </location>
</feature>
<evidence type="ECO:0000256" key="12">
    <source>
        <dbReference type="ARBA" id="ARBA00022989"/>
    </source>
</evidence>
<feature type="binding site" description="axial binding residue" evidence="19">
    <location>
        <position position="83"/>
    </location>
    <ligand>
        <name>heme b</name>
        <dbReference type="ChEBI" id="CHEBI:60344"/>
        <label>b562</label>
    </ligand>
    <ligandPart>
        <name>Fe</name>
        <dbReference type="ChEBI" id="CHEBI:18248"/>
    </ligandPart>
</feature>
<dbReference type="PANTHER" id="PTHR19271">
    <property type="entry name" value="CYTOCHROME B"/>
    <property type="match status" value="1"/>
</dbReference>
<keyword evidence="10" id="KW-0999">Mitochondrion inner membrane</keyword>
<feature type="transmembrane region" description="Helical" evidence="20">
    <location>
        <begin position="30"/>
        <end position="56"/>
    </location>
</feature>
<dbReference type="InterPro" id="IPR036150">
    <property type="entry name" value="Cyt_b/b6_C_sf"/>
</dbReference>
<evidence type="ECO:0000256" key="19">
    <source>
        <dbReference type="PIRSR" id="PIRSR038885-2"/>
    </source>
</evidence>
<reference evidence="23" key="1">
    <citation type="submission" date="2016-08" db="EMBL/GenBank/DDBJ databases">
        <title>Genetic Inference of Population Structure in Spinner (Stenella longirostris) and Spotted (S. attenuata) from the eastern tropical Pacific Ocean based on Mitochondrial Genomes and Nuclear SNPs.</title>
        <authorList>
            <person name="Leslie M.S."/>
            <person name="Archer F.I."/>
            <person name="Morin P.A."/>
        </authorList>
    </citation>
    <scope>NUCLEOTIDE SEQUENCE</scope>
    <source>
        <strain evidence="23">Z0016002</strain>
    </source>
</reference>
<dbReference type="SUPFAM" id="SSF81648">
    <property type="entry name" value="a domain/subunit of cytochrome bc1 complex (Ubiquinol-cytochrome c reductase)"/>
    <property type="match status" value="1"/>
</dbReference>
<evidence type="ECO:0000256" key="14">
    <source>
        <dbReference type="ARBA" id="ARBA00023075"/>
    </source>
</evidence>
<evidence type="ECO:0000256" key="9">
    <source>
        <dbReference type="ARBA" id="ARBA00022723"/>
    </source>
</evidence>
<keyword evidence="11 20" id="KW-0249">Electron transport</keyword>
<dbReference type="InterPro" id="IPR048259">
    <property type="entry name" value="Cytochrome_b_N_euk/bac"/>
</dbReference>
<sequence length="379" mass="42629">MTNIRKTHPLMKILNDAFIDLPTPSNISSWWNFGSLLGLCLIMQILTGLFLAMHYTPDTSTAFSSVAHICRDVNYGWFIRYLHANGASMFFICLYAHIGRGLYYGSYMFQETWNIGVLLLLTVMATAFVGYVLPWGQMSFWGATVITNLLSAIPYIGTTLVEWIWGGFSVDKATLTRFFAFHFILPFIITALAAVHLLFLHETGSNNPTGIPSDMDMIPFHPYYTIKDILGGLLLISALLALTLFTPDLLGDPDNYTPANPLSTPAHIKPEWYFLFAYAILRSIPNKLGGVLALLLSILVLIFIPMLQTSKQRSMMFRPFSQLLFWTLIADLLTLTWIGGQPVEHPYIIVGQLASILYFLLILVLMPTAGLIENKLLKW</sequence>
<evidence type="ECO:0000256" key="3">
    <source>
        <dbReference type="ARBA" id="ARBA00011088"/>
    </source>
</evidence>
<evidence type="ECO:0000256" key="7">
    <source>
        <dbReference type="ARBA" id="ARBA00022660"/>
    </source>
</evidence>
<feature type="binding site" evidence="18">
    <location>
        <position position="201"/>
    </location>
    <ligand>
        <name>a ubiquinone</name>
        <dbReference type="ChEBI" id="CHEBI:16389"/>
    </ligand>
</feature>
<protein>
    <recommendedName>
        <fullName evidence="4 20">Cytochrome b</fullName>
    </recommendedName>
</protein>
<evidence type="ECO:0000256" key="17">
    <source>
        <dbReference type="ARBA" id="ARBA00061233"/>
    </source>
</evidence>
<feature type="domain" description="Cytochrome b/b6 C-terminal region profile" evidence="22">
    <location>
        <begin position="210"/>
        <end position="379"/>
    </location>
</feature>
<accession>A0A1L2MAJ7</accession>
<dbReference type="Pfam" id="PF00032">
    <property type="entry name" value="Cytochrom_B_C"/>
    <property type="match status" value="1"/>
</dbReference>
<feature type="binding site" description="axial binding residue" evidence="19">
    <location>
        <position position="196"/>
    </location>
    <ligand>
        <name>heme b</name>
        <dbReference type="ChEBI" id="CHEBI:60344"/>
        <label>b566</label>
    </ligand>
    <ligandPart>
        <name>Fe</name>
        <dbReference type="ChEBI" id="CHEBI:18248"/>
    </ligandPart>
</feature>
<feature type="transmembrane region" description="Helical" evidence="20">
    <location>
        <begin position="221"/>
        <end position="245"/>
    </location>
</feature>
<dbReference type="Gene3D" id="1.20.810.10">
    <property type="entry name" value="Cytochrome Bc1 Complex, Chain C"/>
    <property type="match status" value="1"/>
</dbReference>
<comment type="cofactor">
    <cofactor evidence="19">
        <name>heme</name>
        <dbReference type="ChEBI" id="CHEBI:30413"/>
    </cofactor>
    <text evidence="19">Binds 2 heme groups non-covalently.</text>
</comment>